<dbReference type="RefSeq" id="WP_109092604.1">
    <property type="nucleotide sequence ID" value="NZ_QETB01000001.1"/>
</dbReference>
<dbReference type="PANTHER" id="PTHR13696:SF52">
    <property type="entry name" value="PARA FAMILY PROTEIN CT_582"/>
    <property type="match status" value="1"/>
</dbReference>
<protein>
    <submittedName>
        <fullName evidence="2">Chromosome partitioning protein</fullName>
    </submittedName>
</protein>
<dbReference type="SUPFAM" id="SSF52540">
    <property type="entry name" value="P-loop containing nucleoside triphosphate hydrolases"/>
    <property type="match status" value="1"/>
</dbReference>
<dbReference type="Proteomes" id="UP000245283">
    <property type="component" value="Unassembled WGS sequence"/>
</dbReference>
<gene>
    <name evidence="2" type="ORF">DD236_01480</name>
</gene>
<dbReference type="EMBL" id="QETB01000001">
    <property type="protein sequence ID" value="PWF27105.1"/>
    <property type="molecule type" value="Genomic_DNA"/>
</dbReference>
<evidence type="ECO:0000313" key="2">
    <source>
        <dbReference type="EMBL" id="PWF27105.1"/>
    </source>
</evidence>
<evidence type="ECO:0000313" key="3">
    <source>
        <dbReference type="Proteomes" id="UP000245283"/>
    </source>
</evidence>
<keyword evidence="3" id="KW-1185">Reference proteome</keyword>
<reference evidence="3" key="1">
    <citation type="submission" date="2018-05" db="EMBL/GenBank/DDBJ databases">
        <authorList>
            <person name="Li Y."/>
        </authorList>
    </citation>
    <scope>NUCLEOTIDE SEQUENCE [LARGE SCALE GENOMIC DNA]</scope>
    <source>
        <strain evidence="3">sk1b4</strain>
    </source>
</reference>
<feature type="domain" description="AAA" evidence="1">
    <location>
        <begin position="3"/>
        <end position="183"/>
    </location>
</feature>
<dbReference type="CDD" id="cd02042">
    <property type="entry name" value="ParAB_family"/>
    <property type="match status" value="1"/>
</dbReference>
<proteinExistence type="predicted"/>
<sequence length="260" mass="27428">MISAIVNQKGGVGKTALTTNLAHVLATVENSSVLVVDADPQANATSIFGLELSPTSFTLNDVLADVANGGTGAAQEAIVPATQEWRGNNTLDILPAERALASRETDITIGREARLRRSLAPVRKSYDHILIDCPPSLGMLTTNALVAADQALIVTAPRSEAADGVAGIWDTISAVRDAYNPTLVVAGIAINAHRPDRTDRKAWVDALHEIYGSFVLDHAIPDREIVSVARTNHAPIPASSATSDLYQALTSVARVLEGKN</sequence>
<evidence type="ECO:0000259" key="1">
    <source>
        <dbReference type="Pfam" id="PF13614"/>
    </source>
</evidence>
<organism evidence="2 3">
    <name type="scientific">Ancrocorticia populi</name>
    <dbReference type="NCBI Taxonomy" id="2175228"/>
    <lineage>
        <taxon>Bacteria</taxon>
        <taxon>Bacillati</taxon>
        <taxon>Actinomycetota</taxon>
        <taxon>Actinomycetes</taxon>
        <taxon>Actinomycetales</taxon>
        <taxon>Actinomycetaceae</taxon>
        <taxon>Ancrocorticia</taxon>
    </lineage>
</organism>
<accession>A0A2V1K9E8</accession>
<dbReference type="PANTHER" id="PTHR13696">
    <property type="entry name" value="P-LOOP CONTAINING NUCLEOSIDE TRIPHOSPHATE HYDROLASE"/>
    <property type="match status" value="1"/>
</dbReference>
<name>A0A2V1K9E8_9ACTO</name>
<dbReference type="OrthoDB" id="4537985at2"/>
<dbReference type="Gene3D" id="3.40.50.300">
    <property type="entry name" value="P-loop containing nucleotide triphosphate hydrolases"/>
    <property type="match status" value="1"/>
</dbReference>
<dbReference type="InterPro" id="IPR050678">
    <property type="entry name" value="DNA_Partitioning_ATPase"/>
</dbReference>
<dbReference type="InterPro" id="IPR025669">
    <property type="entry name" value="AAA_dom"/>
</dbReference>
<dbReference type="InterPro" id="IPR027417">
    <property type="entry name" value="P-loop_NTPase"/>
</dbReference>
<dbReference type="AlphaFoldDB" id="A0A2V1K9E8"/>
<dbReference type="Pfam" id="PF13614">
    <property type="entry name" value="AAA_31"/>
    <property type="match status" value="1"/>
</dbReference>
<comment type="caution">
    <text evidence="2">The sequence shown here is derived from an EMBL/GenBank/DDBJ whole genome shotgun (WGS) entry which is preliminary data.</text>
</comment>